<sequence length="369" mass="41340">MGMGMVSYTPSGVYLGNMDKEVVQKSPERPSLDHGSDVYSDLPPSVTPEQKAQLEDDEEAEEYVRSLRSLYDSGAPWFTKARLKAAGQQLEQFAARTLENNELRFEGVNGKTNVWPVSCLLWADRDYKPSLCYQTFFHMTYEKPERYERNYASISPVSSRYPKVINEPPLSASELSQLLNDGKKQWEATPQYRELKAHITSNPMLSNARKIIGFALGTLVPSEGTDGREIRSLMQYALLLSLRELVAAASGSDEVLCFAQDPHLEPAPIETLQKAGVTVLNDPAAFLEVDDTTILISICPNVPVQQIVTDIARPAGILWDLVALEKYGGLSPCDPPSTRIEAMLENEYTKLTFPSYEPYFAPHFYVRKE</sequence>
<dbReference type="EMBL" id="JAPUUL010002964">
    <property type="protein sequence ID" value="KAJ8124516.1"/>
    <property type="molecule type" value="Genomic_DNA"/>
</dbReference>
<dbReference type="Proteomes" id="UP001153332">
    <property type="component" value="Unassembled WGS sequence"/>
</dbReference>
<evidence type="ECO:0000313" key="2">
    <source>
        <dbReference type="Proteomes" id="UP001153332"/>
    </source>
</evidence>
<accession>A0ACC2JAU5</accession>
<gene>
    <name evidence="1" type="ORF">O1611_g9123</name>
</gene>
<organism evidence="1 2">
    <name type="scientific">Lasiodiplodia mahajangana</name>
    <dbReference type="NCBI Taxonomy" id="1108764"/>
    <lineage>
        <taxon>Eukaryota</taxon>
        <taxon>Fungi</taxon>
        <taxon>Dikarya</taxon>
        <taxon>Ascomycota</taxon>
        <taxon>Pezizomycotina</taxon>
        <taxon>Dothideomycetes</taxon>
        <taxon>Dothideomycetes incertae sedis</taxon>
        <taxon>Botryosphaeriales</taxon>
        <taxon>Botryosphaeriaceae</taxon>
        <taxon>Lasiodiplodia</taxon>
    </lineage>
</organism>
<name>A0ACC2JAU5_9PEZI</name>
<reference evidence="1" key="1">
    <citation type="submission" date="2022-12" db="EMBL/GenBank/DDBJ databases">
        <title>Genome Sequence of Lasiodiplodia mahajangana.</title>
        <authorList>
            <person name="Buettner E."/>
        </authorList>
    </citation>
    <scope>NUCLEOTIDE SEQUENCE</scope>
    <source>
        <strain evidence="1">VT137</strain>
    </source>
</reference>
<proteinExistence type="predicted"/>
<comment type="caution">
    <text evidence="1">The sequence shown here is derived from an EMBL/GenBank/DDBJ whole genome shotgun (WGS) entry which is preliminary data.</text>
</comment>
<keyword evidence="2" id="KW-1185">Reference proteome</keyword>
<evidence type="ECO:0000313" key="1">
    <source>
        <dbReference type="EMBL" id="KAJ8124516.1"/>
    </source>
</evidence>
<protein>
    <submittedName>
        <fullName evidence="1">Uncharacterized protein</fullName>
    </submittedName>
</protein>